<accession>A0ABS6WKK6</accession>
<comment type="caution">
    <text evidence="2">The sequence shown here is derived from an EMBL/GenBank/DDBJ whole genome shotgun (WGS) entry which is preliminary data.</text>
</comment>
<evidence type="ECO:0000259" key="1">
    <source>
        <dbReference type="Pfam" id="PF13302"/>
    </source>
</evidence>
<feature type="domain" description="N-acetyltransferase" evidence="1">
    <location>
        <begin position="53"/>
        <end position="172"/>
    </location>
</feature>
<reference evidence="2" key="1">
    <citation type="submission" date="2021-07" db="EMBL/GenBank/DDBJ databases">
        <title>Pseudohoeflea marina sp. nov. a polyhydroxyalcanoate-producing bacterium.</title>
        <authorList>
            <person name="Zheng W."/>
            <person name="Yu S."/>
            <person name="Huang Y."/>
        </authorList>
    </citation>
    <scope>NUCLEOTIDE SEQUENCE</scope>
    <source>
        <strain evidence="2">DP4N28-3</strain>
    </source>
</reference>
<dbReference type="Pfam" id="PF13302">
    <property type="entry name" value="Acetyltransf_3"/>
    <property type="match status" value="1"/>
</dbReference>
<dbReference type="RefSeq" id="WP_219200191.1">
    <property type="nucleotide sequence ID" value="NZ_JAHWQX010000001.1"/>
</dbReference>
<keyword evidence="3" id="KW-1185">Reference proteome</keyword>
<evidence type="ECO:0000313" key="2">
    <source>
        <dbReference type="EMBL" id="MBW3096486.1"/>
    </source>
</evidence>
<gene>
    <name evidence="2" type="ORF">KY465_04265</name>
</gene>
<organism evidence="2 3">
    <name type="scientific">Pseudohoeflea coraliihabitans</name>
    <dbReference type="NCBI Taxonomy" id="2860393"/>
    <lineage>
        <taxon>Bacteria</taxon>
        <taxon>Pseudomonadati</taxon>
        <taxon>Pseudomonadota</taxon>
        <taxon>Alphaproteobacteria</taxon>
        <taxon>Hyphomicrobiales</taxon>
        <taxon>Rhizobiaceae</taxon>
        <taxon>Pseudohoeflea</taxon>
    </lineage>
</organism>
<evidence type="ECO:0000313" key="3">
    <source>
        <dbReference type="Proteomes" id="UP001430804"/>
    </source>
</evidence>
<name>A0ABS6WKK6_9HYPH</name>
<dbReference type="InterPro" id="IPR000182">
    <property type="entry name" value="GNAT_dom"/>
</dbReference>
<dbReference type="Proteomes" id="UP001430804">
    <property type="component" value="Unassembled WGS sequence"/>
</dbReference>
<protein>
    <submittedName>
        <fullName evidence="2">GNAT family N-acetyltransferase</fullName>
    </submittedName>
</protein>
<sequence>MNIAEQIRRLKHQEQSRARADAIEIRDDEDLPAGMLVPIGAWALKDPGLIDDFTAWRRAFRRFFLTRFTETPEHTLAYLKNVAIAEEDRILFALTTLEGRVIGHLGLCNISAECGELDNFIRGVSGGPPNLMFLAERQLLRWAFFDLGLERILAQVLSFNFLAHGLHAPLGFEVLEQRCLRQSTQGPLVSHSTCEPEDSNVSYKLDLLALDRSVFEALAASEPRRPAD</sequence>
<proteinExistence type="predicted"/>
<dbReference type="EMBL" id="JAHWQX010000001">
    <property type="protein sequence ID" value="MBW3096486.1"/>
    <property type="molecule type" value="Genomic_DNA"/>
</dbReference>